<evidence type="ECO:0000313" key="11">
    <source>
        <dbReference type="EMBL" id="EYU42740.1"/>
    </source>
</evidence>
<feature type="binding site" description="axial binding residue" evidence="7">
    <location>
        <position position="125"/>
    </location>
    <ligand>
        <name>heme b</name>
        <dbReference type="ChEBI" id="CHEBI:60344"/>
        <label>1</label>
    </ligand>
    <ligandPart>
        <name>Fe</name>
        <dbReference type="ChEBI" id="CHEBI:18248"/>
    </ligandPart>
</feature>
<comment type="subcellular location">
    <subcellularLocation>
        <location evidence="1">Membrane</location>
    </subcellularLocation>
</comment>
<feature type="compositionally biased region" description="Polar residues" evidence="8">
    <location>
        <begin position="90"/>
        <end position="101"/>
    </location>
</feature>
<feature type="transmembrane region" description="Helical" evidence="9">
    <location>
        <begin position="204"/>
        <end position="226"/>
    </location>
</feature>
<keyword evidence="2" id="KW-0813">Transport</keyword>
<evidence type="ECO:0000256" key="4">
    <source>
        <dbReference type="ARBA" id="ARBA00022982"/>
    </source>
</evidence>
<feature type="compositionally biased region" description="Low complexity" evidence="8">
    <location>
        <begin position="102"/>
        <end position="111"/>
    </location>
</feature>
<dbReference type="Gene3D" id="1.20.120.1770">
    <property type="match status" value="2"/>
</dbReference>
<dbReference type="InterPro" id="IPR045265">
    <property type="entry name" value="AIR12_DOMON"/>
</dbReference>
<accession>A0A022RUW8</accession>
<evidence type="ECO:0000256" key="2">
    <source>
        <dbReference type="ARBA" id="ARBA00022448"/>
    </source>
</evidence>
<keyword evidence="3 9" id="KW-0812">Transmembrane</keyword>
<feature type="region of interest" description="Disordered" evidence="8">
    <location>
        <begin position="80"/>
        <end position="120"/>
    </location>
</feature>
<dbReference type="PANTHER" id="PTHR23130:SF223">
    <property type="entry name" value="CYTOCHROME B561 AND DOMON DOMAIN-CONTAINING PROTEIN"/>
    <property type="match status" value="1"/>
</dbReference>
<feature type="domain" description="Cytochrome b561" evidence="10">
    <location>
        <begin position="82"/>
        <end position="279"/>
    </location>
</feature>
<dbReference type="GO" id="GO:0016020">
    <property type="term" value="C:membrane"/>
    <property type="evidence" value="ECO:0007669"/>
    <property type="project" value="UniProtKB-SubCell"/>
</dbReference>
<feature type="binding site" description="axial binding residue" evidence="7">
    <location>
        <position position="161"/>
    </location>
    <ligand>
        <name>heme b</name>
        <dbReference type="ChEBI" id="CHEBI:60344"/>
        <label>1</label>
    </ligand>
    <ligandPart>
        <name>Fe</name>
        <dbReference type="ChEBI" id="CHEBI:18248"/>
    </ligandPart>
</feature>
<dbReference type="AlphaFoldDB" id="A0A022RUW8"/>
<evidence type="ECO:0000259" key="10">
    <source>
        <dbReference type="PROSITE" id="PS50939"/>
    </source>
</evidence>
<keyword evidence="6 9" id="KW-0472">Membrane</keyword>
<evidence type="ECO:0000256" key="9">
    <source>
        <dbReference type="SAM" id="Phobius"/>
    </source>
</evidence>
<sequence length="279" mass="30818">MIGSQSLVAFVNSTTGSIHPYTSPISDYDTTLQPGPLSFPVPSIAAEFTTDNQMIIYATIQLPAGRTSFTHVWQNGVVSGNTPQRHRTTGDNMRSSATIDFSTGTTSNTGAAGTGGSRQRNRNVHGVLNVVSWGILMPVGAMAARYLKLFKSANPTWFYIHVACQSSAYIIGVSGWATGIKLGTDSRGVLALLLRPKPDHKYRLYWNMYHHVTGYCVLILSIVNIFEGFEILDTEKKWETTYIGVLIFLGVTFLVLQAFTWFVFIKRKVVGHIITRAYI</sequence>
<dbReference type="Proteomes" id="UP000030748">
    <property type="component" value="Unassembled WGS sequence"/>
</dbReference>
<evidence type="ECO:0000256" key="1">
    <source>
        <dbReference type="ARBA" id="ARBA00004370"/>
    </source>
</evidence>
<evidence type="ECO:0000256" key="6">
    <source>
        <dbReference type="ARBA" id="ARBA00023136"/>
    </source>
</evidence>
<gene>
    <name evidence="11" type="ORF">MIMGU_mgv1a011512mg</name>
</gene>
<name>A0A022RUW8_ERYGU</name>
<keyword evidence="7" id="KW-0479">Metal-binding</keyword>
<evidence type="ECO:0000256" key="7">
    <source>
        <dbReference type="PIRSR" id="PIRSR037471-1"/>
    </source>
</evidence>
<evidence type="ECO:0000313" key="12">
    <source>
        <dbReference type="Proteomes" id="UP000030748"/>
    </source>
</evidence>
<feature type="transmembrane region" description="Helical" evidence="9">
    <location>
        <begin position="241"/>
        <end position="264"/>
    </location>
</feature>
<reference evidence="11 12" key="1">
    <citation type="journal article" date="2013" name="Proc. Natl. Acad. Sci. U.S.A.">
        <title>Fine-scale variation in meiotic recombination in Mimulus inferred from population shotgun sequencing.</title>
        <authorList>
            <person name="Hellsten U."/>
            <person name="Wright K.M."/>
            <person name="Jenkins J."/>
            <person name="Shu S."/>
            <person name="Yuan Y."/>
            <person name="Wessler S.R."/>
            <person name="Schmutz J."/>
            <person name="Willis J.H."/>
            <person name="Rokhsar D.S."/>
        </authorList>
    </citation>
    <scope>NUCLEOTIDE SEQUENCE [LARGE SCALE GENOMIC DNA]</scope>
    <source>
        <strain evidence="12">cv. DUN x IM62</strain>
    </source>
</reference>
<dbReference type="CDD" id="cd08760">
    <property type="entry name" value="Cyt_b561_FRRS1_like"/>
    <property type="match status" value="1"/>
</dbReference>
<evidence type="ECO:0000256" key="5">
    <source>
        <dbReference type="ARBA" id="ARBA00022989"/>
    </source>
</evidence>
<evidence type="ECO:0000256" key="8">
    <source>
        <dbReference type="SAM" id="MobiDB-lite"/>
    </source>
</evidence>
<dbReference type="PANTHER" id="PTHR23130">
    <property type="entry name" value="CYTOCHROME B561 AND DOMON DOMAIN-CONTAINING PROTEIN"/>
    <property type="match status" value="1"/>
</dbReference>
<evidence type="ECO:0000256" key="3">
    <source>
        <dbReference type="ARBA" id="ARBA00022692"/>
    </source>
</evidence>
<protein>
    <recommendedName>
        <fullName evidence="10">Cytochrome b561 domain-containing protein</fullName>
    </recommendedName>
</protein>
<dbReference type="PROSITE" id="PS50939">
    <property type="entry name" value="CYTOCHROME_B561"/>
    <property type="match status" value="1"/>
</dbReference>
<organism evidence="11 12">
    <name type="scientific">Erythranthe guttata</name>
    <name type="common">Yellow monkey flower</name>
    <name type="synonym">Mimulus guttatus</name>
    <dbReference type="NCBI Taxonomy" id="4155"/>
    <lineage>
        <taxon>Eukaryota</taxon>
        <taxon>Viridiplantae</taxon>
        <taxon>Streptophyta</taxon>
        <taxon>Embryophyta</taxon>
        <taxon>Tracheophyta</taxon>
        <taxon>Spermatophyta</taxon>
        <taxon>Magnoliopsida</taxon>
        <taxon>eudicotyledons</taxon>
        <taxon>Gunneridae</taxon>
        <taxon>Pentapetalae</taxon>
        <taxon>asterids</taxon>
        <taxon>lamiids</taxon>
        <taxon>Lamiales</taxon>
        <taxon>Phrymaceae</taxon>
        <taxon>Erythranthe</taxon>
    </lineage>
</organism>
<keyword evidence="12" id="KW-1185">Reference proteome</keyword>
<dbReference type="EMBL" id="KI630276">
    <property type="protein sequence ID" value="EYU42740.1"/>
    <property type="molecule type" value="Genomic_DNA"/>
</dbReference>
<dbReference type="GO" id="GO:0046872">
    <property type="term" value="F:metal ion binding"/>
    <property type="evidence" value="ECO:0007669"/>
    <property type="project" value="UniProtKB-KW"/>
</dbReference>
<dbReference type="STRING" id="4155.A0A022RUW8"/>
<dbReference type="eggNOG" id="KOG4293">
    <property type="taxonomic scope" value="Eukaryota"/>
</dbReference>
<dbReference type="PIRSF" id="PIRSF037471">
    <property type="entry name" value="UCP037471"/>
    <property type="match status" value="1"/>
</dbReference>
<dbReference type="InterPro" id="IPR017214">
    <property type="entry name" value="UCP037471"/>
</dbReference>
<feature type="binding site" description="axial binding residue" evidence="7">
    <location>
        <position position="210"/>
    </location>
    <ligand>
        <name>heme b</name>
        <dbReference type="ChEBI" id="CHEBI:60344"/>
        <label>1</label>
    </ligand>
    <ligandPart>
        <name>Fe</name>
        <dbReference type="ChEBI" id="CHEBI:18248"/>
    </ligandPart>
</feature>
<keyword evidence="7" id="KW-0408">Iron</keyword>
<dbReference type="InterPro" id="IPR006593">
    <property type="entry name" value="Cyt_b561/ferric_Rdtase_TM"/>
</dbReference>
<feature type="transmembrane region" description="Helical" evidence="9">
    <location>
        <begin position="158"/>
        <end position="183"/>
    </location>
</feature>
<feature type="transmembrane region" description="Helical" evidence="9">
    <location>
        <begin position="127"/>
        <end position="146"/>
    </location>
</feature>
<dbReference type="Pfam" id="PF04526">
    <property type="entry name" value="DUF568"/>
    <property type="match status" value="1"/>
</dbReference>
<dbReference type="SMART" id="SM00665">
    <property type="entry name" value="B561"/>
    <property type="match status" value="1"/>
</dbReference>
<proteinExistence type="predicted"/>
<keyword evidence="4" id="KW-0249">Electron transport</keyword>
<keyword evidence="5 9" id="KW-1133">Transmembrane helix</keyword>